<dbReference type="AlphaFoldDB" id="A0A2P5ECF8"/>
<dbReference type="InterPro" id="IPR036770">
    <property type="entry name" value="Ankyrin_rpt-contain_sf"/>
</dbReference>
<protein>
    <submittedName>
        <fullName evidence="2">Transmembrane protein</fullName>
    </submittedName>
</protein>
<dbReference type="PROSITE" id="PS50297">
    <property type="entry name" value="ANK_REP_REGION"/>
    <property type="match status" value="2"/>
</dbReference>
<name>A0A2P5ECF8_TREOI</name>
<reference evidence="3" key="1">
    <citation type="submission" date="2016-06" db="EMBL/GenBank/DDBJ databases">
        <title>Parallel loss of symbiosis genes in relatives of nitrogen-fixing non-legume Parasponia.</title>
        <authorList>
            <person name="Van Velzen R."/>
            <person name="Holmer R."/>
            <person name="Bu F."/>
            <person name="Rutten L."/>
            <person name="Van Zeijl A."/>
            <person name="Liu W."/>
            <person name="Santuari L."/>
            <person name="Cao Q."/>
            <person name="Sharma T."/>
            <person name="Shen D."/>
            <person name="Roswanjaya Y."/>
            <person name="Wardhani T."/>
            <person name="Kalhor M.S."/>
            <person name="Jansen J."/>
            <person name="Van den Hoogen J."/>
            <person name="Gungor B."/>
            <person name="Hartog M."/>
            <person name="Hontelez J."/>
            <person name="Verver J."/>
            <person name="Yang W.-C."/>
            <person name="Schijlen E."/>
            <person name="Repin R."/>
            <person name="Schilthuizen M."/>
            <person name="Schranz E."/>
            <person name="Heidstra R."/>
            <person name="Miyata K."/>
            <person name="Fedorova E."/>
            <person name="Kohlen W."/>
            <person name="Bisseling T."/>
            <person name="Smit S."/>
            <person name="Geurts R."/>
        </authorList>
    </citation>
    <scope>NUCLEOTIDE SEQUENCE [LARGE SCALE GENOMIC DNA]</scope>
    <source>
        <strain evidence="3">cv. RG33-2</strain>
    </source>
</reference>
<dbReference type="PROSITE" id="PS50088">
    <property type="entry name" value="ANK_REPEAT"/>
    <property type="match status" value="2"/>
</dbReference>
<evidence type="ECO:0000313" key="2">
    <source>
        <dbReference type="EMBL" id="PON83204.1"/>
    </source>
</evidence>
<dbReference type="InParanoid" id="A0A2P5ECF8"/>
<sequence length="206" mass="23033">MEAKVYKVAIGTESFSSTVDFAVENPDIGSTVTSGWRNSSLHVATIGGNKVFIENILQYSDVFTTNSKGETALHIAARLGHVEVATCLIEHVESLPRQEEDPDWLTMVNQEGNTALHEAVRYGHFAMVELLIRKRPLLASSTNGDGESPLFMAVDRKFYRIARHILEKFPNCSDSGRNGMNVMHAAVIRLHYISFRFYSLVQSKFP</sequence>
<keyword evidence="2" id="KW-0812">Transmembrane</keyword>
<dbReference type="STRING" id="63057.A0A2P5ECF8"/>
<feature type="repeat" description="ANK" evidence="1">
    <location>
        <begin position="111"/>
        <end position="134"/>
    </location>
</feature>
<dbReference type="InterPro" id="IPR002110">
    <property type="entry name" value="Ankyrin_rpt"/>
</dbReference>
<evidence type="ECO:0000313" key="3">
    <source>
        <dbReference type="Proteomes" id="UP000237000"/>
    </source>
</evidence>
<dbReference type="Proteomes" id="UP000237000">
    <property type="component" value="Unassembled WGS sequence"/>
</dbReference>
<dbReference type="OrthoDB" id="1847170at2759"/>
<proteinExistence type="predicted"/>
<evidence type="ECO:0000256" key="1">
    <source>
        <dbReference type="PROSITE-ProRule" id="PRU00023"/>
    </source>
</evidence>
<keyword evidence="3" id="KW-1185">Reference proteome</keyword>
<dbReference type="SUPFAM" id="SSF48403">
    <property type="entry name" value="Ankyrin repeat"/>
    <property type="match status" value="1"/>
</dbReference>
<organism evidence="2 3">
    <name type="scientific">Trema orientale</name>
    <name type="common">Charcoal tree</name>
    <name type="synonym">Celtis orientalis</name>
    <dbReference type="NCBI Taxonomy" id="63057"/>
    <lineage>
        <taxon>Eukaryota</taxon>
        <taxon>Viridiplantae</taxon>
        <taxon>Streptophyta</taxon>
        <taxon>Embryophyta</taxon>
        <taxon>Tracheophyta</taxon>
        <taxon>Spermatophyta</taxon>
        <taxon>Magnoliopsida</taxon>
        <taxon>eudicotyledons</taxon>
        <taxon>Gunneridae</taxon>
        <taxon>Pentapetalae</taxon>
        <taxon>rosids</taxon>
        <taxon>fabids</taxon>
        <taxon>Rosales</taxon>
        <taxon>Cannabaceae</taxon>
        <taxon>Trema</taxon>
    </lineage>
</organism>
<accession>A0A2P5ECF8</accession>
<keyword evidence="1" id="KW-0040">ANK repeat</keyword>
<dbReference type="EMBL" id="JXTC01000182">
    <property type="protein sequence ID" value="PON83204.1"/>
    <property type="molecule type" value="Genomic_DNA"/>
</dbReference>
<dbReference type="Pfam" id="PF12796">
    <property type="entry name" value="Ank_2"/>
    <property type="match status" value="1"/>
</dbReference>
<gene>
    <name evidence="2" type="ORF">TorRG33x02_210380</name>
</gene>
<feature type="repeat" description="ANK" evidence="1">
    <location>
        <begin position="68"/>
        <end position="100"/>
    </location>
</feature>
<dbReference type="Gene3D" id="1.25.40.20">
    <property type="entry name" value="Ankyrin repeat-containing domain"/>
    <property type="match status" value="1"/>
</dbReference>
<dbReference type="PANTHER" id="PTHR24121:SF22">
    <property type="entry name" value="PROTEIN ACCELERATED CELL DEATH 6-LIKE"/>
    <property type="match status" value="1"/>
</dbReference>
<comment type="caution">
    <text evidence="2">The sequence shown here is derived from an EMBL/GenBank/DDBJ whole genome shotgun (WGS) entry which is preliminary data.</text>
</comment>
<dbReference type="SMART" id="SM00248">
    <property type="entry name" value="ANK"/>
    <property type="match status" value="4"/>
</dbReference>
<keyword evidence="2" id="KW-0472">Membrane</keyword>
<dbReference type="PANTHER" id="PTHR24121">
    <property type="entry name" value="NO MECHANORECEPTOR POTENTIAL C, ISOFORM D-RELATED"/>
    <property type="match status" value="1"/>
</dbReference>